<keyword evidence="2" id="KW-0184">Conjugation</keyword>
<dbReference type="Gene3D" id="3.30.930.30">
    <property type="match status" value="1"/>
</dbReference>
<name>A0AA86MIE1_9CLOT</name>
<dbReference type="EMBL" id="CAKJVE010000005">
    <property type="protein sequence ID" value="CAG9713726.1"/>
    <property type="molecule type" value="Genomic_DNA"/>
</dbReference>
<dbReference type="Proteomes" id="UP000789738">
    <property type="component" value="Unassembled WGS sequence"/>
</dbReference>
<accession>A0AA86MIE1</accession>
<evidence type="ECO:0000256" key="1">
    <source>
        <dbReference type="ARBA" id="ARBA00010873"/>
    </source>
</evidence>
<evidence type="ECO:0000256" key="2">
    <source>
        <dbReference type="ARBA" id="ARBA00022971"/>
    </source>
</evidence>
<sequence>MCADWNNNNNVELWREDWARVNNKLFKEKGLKIRVDHRSYERQDVNRVPTIHEGYGQGLELRMEKNVTELR</sequence>
<feature type="domain" description="MobA/MobL protein" evidence="3">
    <location>
        <begin position="2"/>
        <end position="55"/>
    </location>
</feature>
<gene>
    <name evidence="4" type="ORF">CNEO_50023</name>
</gene>
<evidence type="ECO:0000313" key="5">
    <source>
        <dbReference type="Proteomes" id="UP000789738"/>
    </source>
</evidence>
<evidence type="ECO:0000313" key="4">
    <source>
        <dbReference type="EMBL" id="CAG9713726.1"/>
    </source>
</evidence>
<comment type="similarity">
    <text evidence="1">Belongs to the MobA/MobL family.</text>
</comment>
<reference evidence="4" key="1">
    <citation type="submission" date="2021-10" db="EMBL/GenBank/DDBJ databases">
        <authorList>
            <person name="Mesa V."/>
        </authorList>
    </citation>
    <scope>NUCLEOTIDE SEQUENCE</scope>
    <source>
        <strain evidence="4">CC3_PB</strain>
    </source>
</reference>
<dbReference type="AlphaFoldDB" id="A0AA86MIE1"/>
<dbReference type="RefSeq" id="WP_342350709.1">
    <property type="nucleotide sequence ID" value="NZ_CAKJVE010000005.1"/>
</dbReference>
<organism evidence="4 5">
    <name type="scientific">Clostridium neonatale</name>
    <dbReference type="NCBI Taxonomy" id="137838"/>
    <lineage>
        <taxon>Bacteria</taxon>
        <taxon>Bacillati</taxon>
        <taxon>Bacillota</taxon>
        <taxon>Clostridia</taxon>
        <taxon>Eubacteriales</taxon>
        <taxon>Clostridiaceae</taxon>
        <taxon>Clostridium</taxon>
    </lineage>
</organism>
<dbReference type="Pfam" id="PF03389">
    <property type="entry name" value="MobA_MobL"/>
    <property type="match status" value="1"/>
</dbReference>
<dbReference type="InterPro" id="IPR005053">
    <property type="entry name" value="MobA_MobL"/>
</dbReference>
<protein>
    <recommendedName>
        <fullName evidence="3">MobA/MobL protein domain-containing protein</fullName>
    </recommendedName>
</protein>
<proteinExistence type="inferred from homology"/>
<comment type="caution">
    <text evidence="4">The sequence shown here is derived from an EMBL/GenBank/DDBJ whole genome shotgun (WGS) entry which is preliminary data.</text>
</comment>
<evidence type="ECO:0000259" key="3">
    <source>
        <dbReference type="Pfam" id="PF03389"/>
    </source>
</evidence>